<dbReference type="EMBL" id="RXGA01000001">
    <property type="protein sequence ID" value="RWX74198.1"/>
    <property type="molecule type" value="Genomic_DNA"/>
</dbReference>
<feature type="domain" description="EamA" evidence="6">
    <location>
        <begin position="150"/>
        <end position="284"/>
    </location>
</feature>
<evidence type="ECO:0000259" key="6">
    <source>
        <dbReference type="Pfam" id="PF00892"/>
    </source>
</evidence>
<dbReference type="GO" id="GO:0016020">
    <property type="term" value="C:membrane"/>
    <property type="evidence" value="ECO:0007669"/>
    <property type="project" value="UniProtKB-SubCell"/>
</dbReference>
<accession>A0A3S3RNY9</accession>
<reference evidence="7 8" key="1">
    <citation type="submission" date="2018-12" db="EMBL/GenBank/DDBJ databases">
        <title>The complete genome of the methanogenic archaea of the candidate phylum Verstraetearchaeota, obtained from the metagenome of underground thermal water.</title>
        <authorList>
            <person name="Kadnikov V.V."/>
            <person name="Mardanov A.V."/>
            <person name="Beletsky A.V."/>
            <person name="Karnachuk O.V."/>
            <person name="Ravin N.V."/>
        </authorList>
    </citation>
    <scope>NUCLEOTIDE SEQUENCE [LARGE SCALE GENOMIC DNA]</scope>
    <source>
        <strain evidence="7">Ch88</strain>
    </source>
</reference>
<feature type="transmembrane region" description="Helical" evidence="5">
    <location>
        <begin position="181"/>
        <end position="200"/>
    </location>
</feature>
<evidence type="ECO:0000256" key="4">
    <source>
        <dbReference type="ARBA" id="ARBA00023136"/>
    </source>
</evidence>
<dbReference type="Pfam" id="PF00892">
    <property type="entry name" value="EamA"/>
    <property type="match status" value="2"/>
</dbReference>
<dbReference type="Proteomes" id="UP000288215">
    <property type="component" value="Unassembled WGS sequence"/>
</dbReference>
<feature type="transmembrane region" description="Helical" evidence="5">
    <location>
        <begin position="121"/>
        <end position="138"/>
    </location>
</feature>
<feature type="domain" description="EamA" evidence="6">
    <location>
        <begin position="4"/>
        <end position="137"/>
    </location>
</feature>
<evidence type="ECO:0000313" key="8">
    <source>
        <dbReference type="Proteomes" id="UP000288215"/>
    </source>
</evidence>
<comment type="subcellular location">
    <subcellularLocation>
        <location evidence="1">Membrane</location>
        <topology evidence="1">Multi-pass membrane protein</topology>
    </subcellularLocation>
</comment>
<feature type="transmembrane region" description="Helical" evidence="5">
    <location>
        <begin position="267"/>
        <end position="284"/>
    </location>
</feature>
<name>A0A3S3RNY9_METS7</name>
<dbReference type="InterPro" id="IPR037185">
    <property type="entry name" value="EmrE-like"/>
</dbReference>
<feature type="transmembrane region" description="Helical" evidence="5">
    <location>
        <begin position="242"/>
        <end position="261"/>
    </location>
</feature>
<feature type="transmembrane region" description="Helical" evidence="5">
    <location>
        <begin position="32"/>
        <end position="53"/>
    </location>
</feature>
<sequence>MKKSALYLLITVFFWGTSFIFVKIGLEEVPPVTLAFLRFAIAIPLLFLLMGRPLGQPQSIEKREWGPLLFLGLTGVTLYHLFQNVGMGYTSASESSVIIASNPVFIALFSRILLGERLSKAKASGILIAFSGVVLVVLRDGASFGSPSFLGDLICLGSVFSWVAYSLYTKKRLLRSSPIEITAYSTLFGMIFLAPIALAIEGFAVPILPSSWLSLVMLGVFSSAVGYLLWNRALSETTASEAGSYLFLIPVIASAFAFIFLGERLDGLFFIGSALVIMGLVLSTR</sequence>
<feature type="transmembrane region" description="Helical" evidence="5">
    <location>
        <begin position="65"/>
        <end position="83"/>
    </location>
</feature>
<evidence type="ECO:0000256" key="5">
    <source>
        <dbReference type="SAM" id="Phobius"/>
    </source>
</evidence>
<keyword evidence="4 5" id="KW-0472">Membrane</keyword>
<gene>
    <name evidence="7" type="ORF">Metus_0223</name>
</gene>
<evidence type="ECO:0000256" key="2">
    <source>
        <dbReference type="ARBA" id="ARBA00022692"/>
    </source>
</evidence>
<proteinExistence type="predicted"/>
<dbReference type="InterPro" id="IPR050638">
    <property type="entry name" value="AA-Vitamin_Transporters"/>
</dbReference>
<comment type="caution">
    <text evidence="7">The sequence shown here is derived from an EMBL/GenBank/DDBJ whole genome shotgun (WGS) entry which is preliminary data.</text>
</comment>
<keyword evidence="3 5" id="KW-1133">Transmembrane helix</keyword>
<dbReference type="SUPFAM" id="SSF103481">
    <property type="entry name" value="Multidrug resistance efflux transporter EmrE"/>
    <property type="match status" value="2"/>
</dbReference>
<evidence type="ECO:0000256" key="1">
    <source>
        <dbReference type="ARBA" id="ARBA00004141"/>
    </source>
</evidence>
<feature type="transmembrane region" description="Helical" evidence="5">
    <location>
        <begin position="212"/>
        <end position="230"/>
    </location>
</feature>
<evidence type="ECO:0000256" key="3">
    <source>
        <dbReference type="ARBA" id="ARBA00022989"/>
    </source>
</evidence>
<dbReference type="PANTHER" id="PTHR32322:SF2">
    <property type="entry name" value="EAMA DOMAIN-CONTAINING PROTEIN"/>
    <property type="match status" value="1"/>
</dbReference>
<organism evidence="7 8">
    <name type="scientific">Methanosuratincola subterraneus</name>
    <dbReference type="NCBI Taxonomy" id="2593994"/>
    <lineage>
        <taxon>Archaea</taxon>
        <taxon>Thermoproteota</taxon>
        <taxon>Methanosuratincolia</taxon>
        <taxon>Candidatus Methanomethylicales</taxon>
        <taxon>Candidatus Methanomethylicaceae</taxon>
        <taxon>Candidatus Methanosuratincola (ex Vanwonterghem et al. 2016)</taxon>
    </lineage>
</organism>
<feature type="transmembrane region" description="Helical" evidence="5">
    <location>
        <begin position="150"/>
        <end position="169"/>
    </location>
</feature>
<dbReference type="PANTHER" id="PTHR32322">
    <property type="entry name" value="INNER MEMBRANE TRANSPORTER"/>
    <property type="match status" value="1"/>
</dbReference>
<dbReference type="AlphaFoldDB" id="A0A3S3RNY9"/>
<dbReference type="InterPro" id="IPR000620">
    <property type="entry name" value="EamA_dom"/>
</dbReference>
<protein>
    <submittedName>
        <fullName evidence="7">DMT family transporter</fullName>
    </submittedName>
</protein>
<evidence type="ECO:0000313" key="7">
    <source>
        <dbReference type="EMBL" id="RWX74198.1"/>
    </source>
</evidence>
<keyword evidence="2 5" id="KW-0812">Transmembrane</keyword>
<feature type="transmembrane region" description="Helical" evidence="5">
    <location>
        <begin position="7"/>
        <end position="26"/>
    </location>
</feature>
<feature type="transmembrane region" description="Helical" evidence="5">
    <location>
        <begin position="95"/>
        <end position="114"/>
    </location>
</feature>